<dbReference type="RefSeq" id="WP_114098453.1">
    <property type="nucleotide sequence ID" value="NZ_JPWI01000007.1"/>
</dbReference>
<dbReference type="AlphaFoldDB" id="A0A367WVL1"/>
<reference evidence="1 2" key="1">
    <citation type="submission" date="2014-07" db="EMBL/GenBank/DDBJ databases">
        <title>Draft genome sequence of Thalassospira profundimaris PR54-5.</title>
        <authorList>
            <person name="Lai Q."/>
            <person name="Shao Z."/>
        </authorList>
    </citation>
    <scope>NUCLEOTIDE SEQUENCE [LARGE SCALE GENOMIC DNA]</scope>
    <source>
        <strain evidence="1 2">PR54-5</strain>
    </source>
</reference>
<dbReference type="EMBL" id="JPWI01000007">
    <property type="protein sequence ID" value="RCK45506.1"/>
    <property type="molecule type" value="Genomic_DNA"/>
</dbReference>
<evidence type="ECO:0000313" key="1">
    <source>
        <dbReference type="EMBL" id="RCK45506.1"/>
    </source>
</evidence>
<evidence type="ECO:0000313" key="2">
    <source>
        <dbReference type="Proteomes" id="UP000252255"/>
    </source>
</evidence>
<dbReference type="InterPro" id="IPR046901">
    <property type="entry name" value="ABC-3C_MC5"/>
</dbReference>
<organism evidence="1 2">
    <name type="scientific">Thalassospira profundimaris</name>
    <dbReference type="NCBI Taxonomy" id="502049"/>
    <lineage>
        <taxon>Bacteria</taxon>
        <taxon>Pseudomonadati</taxon>
        <taxon>Pseudomonadota</taxon>
        <taxon>Alphaproteobacteria</taxon>
        <taxon>Rhodospirillales</taxon>
        <taxon>Thalassospiraceae</taxon>
        <taxon>Thalassospira</taxon>
    </lineage>
</organism>
<protein>
    <submittedName>
        <fullName evidence="1">Uncharacterized protein</fullName>
    </submittedName>
</protein>
<sequence>MIQIAYHPAYDTFHTTFRVLRILSCIPEETIKVDKLKILDFYMAFPRLTTDITGLQRQHKKYKLNSFPKPYGELPSPITIFNQMGPIQDAAIQTLCLQGFLDFDIESLMHGEIQLSELGIPEALTASISLRNEKEASLIEYLIEVLLPIPLDGPKGLKARTGLMEYRYDYA</sequence>
<dbReference type="Pfam" id="PF20291">
    <property type="entry name" value="MC5"/>
    <property type="match status" value="1"/>
</dbReference>
<proteinExistence type="predicted"/>
<dbReference type="Proteomes" id="UP000252255">
    <property type="component" value="Unassembled WGS sequence"/>
</dbReference>
<comment type="caution">
    <text evidence="1">The sequence shown here is derived from an EMBL/GenBank/DDBJ whole genome shotgun (WGS) entry which is preliminary data.</text>
</comment>
<accession>A0A367WVL1</accession>
<name>A0A367WVL1_9PROT</name>
<dbReference type="OrthoDB" id="9092598at2"/>
<gene>
    <name evidence="1" type="ORF">TH30_13095</name>
</gene>